<evidence type="ECO:0000256" key="5">
    <source>
        <dbReference type="ARBA" id="ARBA00022777"/>
    </source>
</evidence>
<dbReference type="Proteomes" id="UP000014680">
    <property type="component" value="Unassembled WGS sequence"/>
</dbReference>
<proteinExistence type="inferred from homology"/>
<keyword evidence="10" id="KW-1185">Reference proteome</keyword>
<protein>
    <submittedName>
        <fullName evidence="9">Serine/threonine protein kinase ppk15, putative</fullName>
        <ecNumber evidence="9">2.7.12.1</ecNumber>
    </submittedName>
</protein>
<dbReference type="InterPro" id="IPR017441">
    <property type="entry name" value="Protein_kinase_ATP_BS"/>
</dbReference>
<dbReference type="FunFam" id="3.30.200.20:FF:000087">
    <property type="entry name" value="Dual specificity tyrosine-phosphorylation-regulated kinase 1A"/>
    <property type="match status" value="1"/>
</dbReference>
<dbReference type="EC" id="2.7.12.1" evidence="9"/>
<dbReference type="InterPro" id="IPR000719">
    <property type="entry name" value="Prot_kinase_dom"/>
</dbReference>
<dbReference type="AlphaFoldDB" id="L7FLT3"/>
<evidence type="ECO:0000256" key="2">
    <source>
        <dbReference type="ARBA" id="ARBA00022527"/>
    </source>
</evidence>
<dbReference type="SUPFAM" id="SSF56112">
    <property type="entry name" value="Protein kinase-like (PK-like)"/>
    <property type="match status" value="1"/>
</dbReference>
<dbReference type="OrthoDB" id="9332038at2759"/>
<dbReference type="GeneID" id="14886600"/>
<dbReference type="KEGG" id="eiv:EIN_146070"/>
<evidence type="ECO:0000256" key="1">
    <source>
        <dbReference type="ARBA" id="ARBA00008867"/>
    </source>
</evidence>
<evidence type="ECO:0000256" key="3">
    <source>
        <dbReference type="ARBA" id="ARBA00022679"/>
    </source>
</evidence>
<dbReference type="PANTHER" id="PTHR24058">
    <property type="entry name" value="DUAL SPECIFICITY PROTEIN KINASE"/>
    <property type="match status" value="1"/>
</dbReference>
<accession>L7FLT3</accession>
<sequence>MLYRTQKAKGTFTPLAITEENVLHAPNKKYITKFLTTKIFDVFFHCSPTMTDPITKLTPLYLSVPNIPRHNSNYDNDNYDLIVKMNDVIGSATSFEGPYYSANPDTVSRYKITDRLGQGMFGQVFKARDLVKNRDVAIKVLRSKFSYFRQGMLEVAMLSLLNDAYDKDGNYNTVRLVDHFLYHSHLCIVTELLGKNLYQAIQERNYKGFPISVIRSHVKCLLQCLVALEEANIVHCDVKPENILIDPATKRARVIDFGSACFSTYTLYTYIQSRHYRAPEVILGLPYSCAIDVWSAGCICAELILGIPLFPGNSEYNELYKITDMLGQPPDYILDQGAATQNFYNKLPTLSGKNRYLLKQPFEFEMENGVELEPDKKYFRYRTLDELIMRIPMKLSDNPLDDKGSIAETRQSMLHFIQGLLQYDPDLRWTARQALDHPFITQQPFTRNWTPKPRKVKSVKPSVMSGIEFQHRCFPGLKIDHRLNTQEYYDIFISALQKGEVVNISSSSPFQLGPMTPYSFREVYAVKSKTQTSPIPTSGSFSRRSGLVRTPGPKTPSFTSPFAPPMGSFLLPSPKAFPMRMASKGDYDDDMTAMSFCPGKLSTALEMKQKPKMDYSGMSVNMGFLPSTGYGKQKDVVKDVPSEANIPIIPVPIRKTQDNEPDTPTANTEYAPVFIFDDM</sequence>
<dbReference type="GO" id="GO:0004674">
    <property type="term" value="F:protein serine/threonine kinase activity"/>
    <property type="evidence" value="ECO:0007669"/>
    <property type="project" value="UniProtKB-KW"/>
</dbReference>
<dbReference type="PROSITE" id="PS00108">
    <property type="entry name" value="PROTEIN_KINASE_ST"/>
    <property type="match status" value="1"/>
</dbReference>
<dbReference type="PANTHER" id="PTHR24058:SF17">
    <property type="entry name" value="HOMEODOMAIN INTERACTING PROTEIN KINASE, ISOFORM D"/>
    <property type="match status" value="1"/>
</dbReference>
<dbReference type="Gene3D" id="3.30.200.20">
    <property type="entry name" value="Phosphorylase Kinase, domain 1"/>
    <property type="match status" value="1"/>
</dbReference>
<dbReference type="CDD" id="cd14212">
    <property type="entry name" value="PKc_YAK1"/>
    <property type="match status" value="1"/>
</dbReference>
<dbReference type="VEuPathDB" id="AmoebaDB:EIN_146070"/>
<dbReference type="InterPro" id="IPR008271">
    <property type="entry name" value="Ser/Thr_kinase_AS"/>
</dbReference>
<evidence type="ECO:0000256" key="4">
    <source>
        <dbReference type="ARBA" id="ARBA00022741"/>
    </source>
</evidence>
<dbReference type="InterPro" id="IPR050494">
    <property type="entry name" value="Ser_Thr_dual-spec_kinase"/>
</dbReference>
<keyword evidence="4 7" id="KW-0547">Nucleotide-binding</keyword>
<evidence type="ECO:0000313" key="9">
    <source>
        <dbReference type="EMBL" id="ELP87613.1"/>
    </source>
</evidence>
<dbReference type="RefSeq" id="XP_004254384.1">
    <property type="nucleotide sequence ID" value="XM_004254336.1"/>
</dbReference>
<dbReference type="GO" id="GO:0004713">
    <property type="term" value="F:protein tyrosine kinase activity"/>
    <property type="evidence" value="ECO:0007669"/>
    <property type="project" value="TreeGrafter"/>
</dbReference>
<dbReference type="OMA" id="VIIRNQR"/>
<reference evidence="9 10" key="1">
    <citation type="submission" date="2012-10" db="EMBL/GenBank/DDBJ databases">
        <authorList>
            <person name="Zafar N."/>
            <person name="Inman J."/>
            <person name="Hall N."/>
            <person name="Lorenzi H."/>
            <person name="Caler E."/>
        </authorList>
    </citation>
    <scope>NUCLEOTIDE SEQUENCE [LARGE SCALE GENOMIC DNA]</scope>
    <source>
        <strain evidence="9 10">IP1</strain>
    </source>
</reference>
<feature type="domain" description="Protein kinase" evidence="8">
    <location>
        <begin position="110"/>
        <end position="440"/>
    </location>
</feature>
<gene>
    <name evidence="9" type="ORF">EIN_146070</name>
</gene>
<dbReference type="Pfam" id="PF00069">
    <property type="entry name" value="Pkinase"/>
    <property type="match status" value="1"/>
</dbReference>
<dbReference type="SMART" id="SM00220">
    <property type="entry name" value="S_TKc"/>
    <property type="match status" value="1"/>
</dbReference>
<evidence type="ECO:0000313" key="10">
    <source>
        <dbReference type="Proteomes" id="UP000014680"/>
    </source>
</evidence>
<organism evidence="9 10">
    <name type="scientific">Entamoeba invadens IP1</name>
    <dbReference type="NCBI Taxonomy" id="370355"/>
    <lineage>
        <taxon>Eukaryota</taxon>
        <taxon>Amoebozoa</taxon>
        <taxon>Evosea</taxon>
        <taxon>Archamoebae</taxon>
        <taxon>Mastigamoebida</taxon>
        <taxon>Entamoebidae</taxon>
        <taxon>Entamoeba</taxon>
    </lineage>
</organism>
<keyword evidence="3 9" id="KW-0808">Transferase</keyword>
<dbReference type="PROSITE" id="PS50011">
    <property type="entry name" value="PROTEIN_KINASE_DOM"/>
    <property type="match status" value="1"/>
</dbReference>
<dbReference type="EMBL" id="KB206843">
    <property type="protein sequence ID" value="ELP87613.1"/>
    <property type="molecule type" value="Genomic_DNA"/>
</dbReference>
<dbReference type="GO" id="GO:0004712">
    <property type="term" value="F:protein serine/threonine/tyrosine kinase activity"/>
    <property type="evidence" value="ECO:0007669"/>
    <property type="project" value="UniProtKB-EC"/>
</dbReference>
<keyword evidence="5 9" id="KW-0418">Kinase</keyword>
<feature type="binding site" evidence="7">
    <location>
        <position position="139"/>
    </location>
    <ligand>
        <name>ATP</name>
        <dbReference type="ChEBI" id="CHEBI:30616"/>
    </ligand>
</feature>
<dbReference type="GO" id="GO:0005737">
    <property type="term" value="C:cytoplasm"/>
    <property type="evidence" value="ECO:0007669"/>
    <property type="project" value="TreeGrafter"/>
</dbReference>
<keyword evidence="6 7" id="KW-0067">ATP-binding</keyword>
<dbReference type="PROSITE" id="PS00107">
    <property type="entry name" value="PROTEIN_KINASE_ATP"/>
    <property type="match status" value="1"/>
</dbReference>
<dbReference type="Gene3D" id="1.10.510.10">
    <property type="entry name" value="Transferase(Phosphotransferase) domain 1"/>
    <property type="match status" value="1"/>
</dbReference>
<comment type="similarity">
    <text evidence="1">Belongs to the protein kinase superfamily. CMGC Ser/Thr protein kinase family. MNB/DYRK subfamily.</text>
</comment>
<dbReference type="GO" id="GO:0005524">
    <property type="term" value="F:ATP binding"/>
    <property type="evidence" value="ECO:0007669"/>
    <property type="project" value="UniProtKB-UniRule"/>
</dbReference>
<evidence type="ECO:0000256" key="7">
    <source>
        <dbReference type="PROSITE-ProRule" id="PRU10141"/>
    </source>
</evidence>
<evidence type="ECO:0000256" key="6">
    <source>
        <dbReference type="ARBA" id="ARBA00022840"/>
    </source>
</evidence>
<keyword evidence="2 9" id="KW-0723">Serine/threonine-protein kinase</keyword>
<evidence type="ECO:0000259" key="8">
    <source>
        <dbReference type="PROSITE" id="PS50011"/>
    </source>
</evidence>
<dbReference type="InterPro" id="IPR011009">
    <property type="entry name" value="Kinase-like_dom_sf"/>
</dbReference>
<name>L7FLT3_ENTIV</name>